<keyword evidence="15" id="KW-1185">Reference proteome</keyword>
<keyword evidence="5 10" id="KW-0347">Helicase</keyword>
<feature type="region of interest" description="Disordered" evidence="11">
    <location>
        <begin position="1088"/>
        <end position="1111"/>
    </location>
</feature>
<gene>
    <name evidence="10" type="primary">rexB</name>
    <name evidence="14" type="ORF">ACFFLI_10895</name>
</gene>
<keyword evidence="4 10" id="KW-0378">Hydrolase</keyword>
<evidence type="ECO:0000313" key="15">
    <source>
        <dbReference type="Proteomes" id="UP001589691"/>
    </source>
</evidence>
<dbReference type="Pfam" id="PF12705">
    <property type="entry name" value="PDDEXK_1"/>
    <property type="match status" value="1"/>
</dbReference>
<evidence type="ECO:0000256" key="3">
    <source>
        <dbReference type="ARBA" id="ARBA00022763"/>
    </source>
</evidence>
<name>A0ABV5WW38_9LACO</name>
<accession>A0ABV5WW38</accession>
<keyword evidence="7 10" id="KW-0067">ATP-binding</keyword>
<keyword evidence="9 10" id="KW-0234">DNA repair</keyword>
<evidence type="ECO:0000256" key="9">
    <source>
        <dbReference type="ARBA" id="ARBA00023204"/>
    </source>
</evidence>
<dbReference type="InterPro" id="IPR027417">
    <property type="entry name" value="P-loop_NTPase"/>
</dbReference>
<feature type="domain" description="ATP-dependent helicase/deoxyribonuclease subunit B N-terminal" evidence="13">
    <location>
        <begin position="5"/>
        <end position="290"/>
    </location>
</feature>
<dbReference type="EC" id="3.1.-.-" evidence="10"/>
<feature type="domain" description="PD-(D/E)XK endonuclease-like" evidence="12">
    <location>
        <begin position="815"/>
        <end position="1148"/>
    </location>
</feature>
<keyword evidence="3 10" id="KW-0227">DNA damage</keyword>
<reference evidence="14 15" key="1">
    <citation type="submission" date="2024-09" db="EMBL/GenBank/DDBJ databases">
        <authorList>
            <person name="Sun Q."/>
            <person name="Mori K."/>
        </authorList>
    </citation>
    <scope>NUCLEOTIDE SEQUENCE [LARGE SCALE GENOMIC DNA]</scope>
    <source>
        <strain evidence="14 15">TBRC 4576</strain>
    </source>
</reference>
<dbReference type="SUPFAM" id="SSF52540">
    <property type="entry name" value="P-loop containing nucleoside triphosphate hydrolases"/>
    <property type="match status" value="1"/>
</dbReference>
<organism evidence="14 15">
    <name type="scientific">Lactiplantibacillus modestisalitolerans</name>
    <dbReference type="NCBI Taxonomy" id="1457219"/>
    <lineage>
        <taxon>Bacteria</taxon>
        <taxon>Bacillati</taxon>
        <taxon>Bacillota</taxon>
        <taxon>Bacilli</taxon>
        <taxon>Lactobacillales</taxon>
        <taxon>Lactobacillaceae</taxon>
        <taxon>Lactiplantibacillus</taxon>
    </lineage>
</organism>
<dbReference type="Gene3D" id="3.40.50.300">
    <property type="entry name" value="P-loop containing nucleotide triphosphate hydrolases"/>
    <property type="match status" value="4"/>
</dbReference>
<evidence type="ECO:0000256" key="8">
    <source>
        <dbReference type="ARBA" id="ARBA00023125"/>
    </source>
</evidence>
<comment type="miscellaneous">
    <text evidence="10">Despite having helicase-like domains, this subunit does not have helicase activity.</text>
</comment>
<comment type="caution">
    <text evidence="14">The sequence shown here is derived from an EMBL/GenBank/DDBJ whole genome shotgun (WGS) entry which is preliminary data.</text>
</comment>
<evidence type="ECO:0000313" key="14">
    <source>
        <dbReference type="EMBL" id="MFB9770369.1"/>
    </source>
</evidence>
<sequence>MSLQFVLGAAKMDHRATMVADLVATLKQKPNDQFFYLVPNHIKFDTEVDVLNRLATAFGQTELYAQSQVQILSFTRLAWYLMKNDPAYQVPRLSGAGIDMLLYRILRQHAEDLQLFGGEISQTGFVTQLAREINELQVANLQPEDVTQLAATVRGGDLKAKLHDLAIVYTDFVAATVDKYLKPADLLAQLNAYLRRQNLHGVHVYLELAGFAQLPAQQQGIVTTMLEQGADVTVSLMLDQKVVDAAPDHGTLFYQSGRLYYRLYQYAQERHIQVKNDIRATATRVAPGLAALDDYWRGRPQAASGHEPLNRNLHLFRTDSRQTELAQVGRQIRAMVAKKHADPADDYHYRDFLIMTRHLSAYQTMLAPTFHELEIPYFVDLQRAMADHPLVELLNALFDLDEQHYQYRDVMRILKTELLLPTIDGQPMDRKAYRQAVDLTENFILKSGYAGRRWLQKEDWQYFQLTEGDAGVETDKNAAISKQINLIHHFVADTFPPFFKQLKAAPDGRAAATVLVNFLTQAGVTTQLLAWRDQALDQQDVAAAAEPEQTWQTFCEMLDEYVTILGDVPFDHTDFLALLQAGFEGASYSQIPSTLDQVLISETGMVQSQDRRVVFMIGSTDLVMPDRIMTNNLLSDVDKDNLQAGLDDLEGDHYLNDSAVVQLGDESCLNYLAFLTARKHLFLSAPLKDDQESDLNWSNYVVRIQRHFDLKPRIYLSAPDPTALKVAPFISTKRRTISHVVQVYRDVLTANTDPNRTTAPIQIAPVWVWLRQQLTHDASFGGLAHRLLAGLSYQNKPTQLTADSVDALYGHQIYTSISKLEEFYHNRYAYFLKYGLKLRERDVFELSAASTGEFFHAVLDGLIKAIRHDHQPLAEVTDQQLTDYLTTITQGVLDEPQFTILTSSNRMAYLQRQLISTVQQIAFAIRNQSRISDAQPRQTELLFGNVGQEHGLKSLDFKVDDQHSVHVRGKIDRLDEIKAGNQRYLGIVDYKSSTHNFDFQEAYYGLAMQMLTYLDAVLQNEAAIVEDADPAAVKLAGAMYMHIQNPTLKPEEARSDFETALLKKNKYKGILLDDPQLLQHLDRDLEDEDVHGPSKVYPFSKKKSGDYSSGRADSLVTNEQLERLLQHNSDLIVAAAKAIFAGRIDLNPIRLNDKQTALQYSPYLSIMQFDAMLPENQYRDLPPMKAKEVLAHLKQRLEGSQVNNG</sequence>
<evidence type="ECO:0000256" key="5">
    <source>
        <dbReference type="ARBA" id="ARBA00022806"/>
    </source>
</evidence>
<evidence type="ECO:0000256" key="2">
    <source>
        <dbReference type="ARBA" id="ARBA00022741"/>
    </source>
</evidence>
<keyword evidence="1 10" id="KW-0540">Nuclease</keyword>
<comment type="cofactor">
    <cofactor evidence="10">
        <name>Mg(2+)</name>
        <dbReference type="ChEBI" id="CHEBI:18420"/>
    </cofactor>
</comment>
<keyword evidence="6 10" id="KW-0269">Exonuclease</keyword>
<dbReference type="Proteomes" id="UP001589691">
    <property type="component" value="Unassembled WGS sequence"/>
</dbReference>
<keyword evidence="8 10" id="KW-0238">DNA-binding</keyword>
<keyword evidence="2 10" id="KW-0547">Nucleotide-binding</keyword>
<comment type="function">
    <text evidence="10">The heterodimer acts as both an ATP-dependent DNA helicase and an ATP-dependent, dual-direction single-stranded exonuclease. Recognizes the chi site generating a DNA molecule suitable for the initiation of homologous recombination. This subunit has 5' -&gt; 3' nuclease activity but not helicase activity.</text>
</comment>
<dbReference type="PANTHER" id="PTHR30591">
    <property type="entry name" value="RECBCD ENZYME SUBUNIT RECC"/>
    <property type="match status" value="1"/>
</dbReference>
<protein>
    <recommendedName>
        <fullName evidence="10">ATP-dependent helicase/deoxyribonuclease subunit B</fullName>
        <ecNumber evidence="10">3.1.-.-</ecNumber>
    </recommendedName>
    <alternativeName>
        <fullName evidence="10">ATP-dependent helicase/nuclease subunit RexB</fullName>
    </alternativeName>
</protein>
<dbReference type="EMBL" id="JBHLZY010000025">
    <property type="protein sequence ID" value="MFB9770369.1"/>
    <property type="molecule type" value="Genomic_DNA"/>
</dbReference>
<evidence type="ECO:0000256" key="6">
    <source>
        <dbReference type="ARBA" id="ARBA00022839"/>
    </source>
</evidence>
<dbReference type="PANTHER" id="PTHR30591:SF1">
    <property type="entry name" value="RECBCD ENZYME SUBUNIT RECC"/>
    <property type="match status" value="1"/>
</dbReference>
<evidence type="ECO:0000259" key="13">
    <source>
        <dbReference type="Pfam" id="PF21445"/>
    </source>
</evidence>
<evidence type="ECO:0000256" key="11">
    <source>
        <dbReference type="SAM" id="MobiDB-lite"/>
    </source>
</evidence>
<dbReference type="RefSeq" id="WP_137642684.1">
    <property type="nucleotide sequence ID" value="NZ_BJEA01000010.1"/>
</dbReference>
<comment type="subunit">
    <text evidence="10">Heterodimer of AddA and RexB.</text>
</comment>
<comment type="similarity">
    <text evidence="10">Belongs to the helicase family. AddB/RexB type 2 subfamily.</text>
</comment>
<evidence type="ECO:0000259" key="12">
    <source>
        <dbReference type="Pfam" id="PF12705"/>
    </source>
</evidence>
<evidence type="ECO:0000256" key="4">
    <source>
        <dbReference type="ARBA" id="ARBA00022801"/>
    </source>
</evidence>
<evidence type="ECO:0000256" key="10">
    <source>
        <dbReference type="HAMAP-Rule" id="MF_01453"/>
    </source>
</evidence>
<dbReference type="InterPro" id="IPR014141">
    <property type="entry name" value="DNA_helicase_suRexB"/>
</dbReference>
<dbReference type="HAMAP" id="MF_01453">
    <property type="entry name" value="AddB_type2"/>
    <property type="match status" value="1"/>
</dbReference>
<dbReference type="InterPro" id="IPR038726">
    <property type="entry name" value="PDDEXK_AddAB-type"/>
</dbReference>
<evidence type="ECO:0000256" key="7">
    <source>
        <dbReference type="ARBA" id="ARBA00022840"/>
    </source>
</evidence>
<dbReference type="Pfam" id="PF21445">
    <property type="entry name" value="ADDB_N"/>
    <property type="match status" value="1"/>
</dbReference>
<evidence type="ECO:0000256" key="1">
    <source>
        <dbReference type="ARBA" id="ARBA00022722"/>
    </source>
</evidence>
<dbReference type="InterPro" id="IPR049035">
    <property type="entry name" value="ADDB_N"/>
</dbReference>
<comment type="caution">
    <text evidence="10">Lacks conserved residue(s) required for the propagation of feature annotation.</text>
</comment>
<proteinExistence type="inferred from homology"/>